<dbReference type="Gene3D" id="1.20.1290.10">
    <property type="entry name" value="AhpD-like"/>
    <property type="match status" value="1"/>
</dbReference>
<accession>A0A381RUR0</accession>
<dbReference type="EMBL" id="UINC01002337">
    <property type="protein sequence ID" value="SUZ95586.1"/>
    <property type="molecule type" value="Genomic_DNA"/>
</dbReference>
<proteinExistence type="predicted"/>
<gene>
    <name evidence="1" type="ORF">METZ01_LOCUS48440</name>
</gene>
<dbReference type="AlphaFoldDB" id="A0A381RUR0"/>
<organism evidence="1">
    <name type="scientific">marine metagenome</name>
    <dbReference type="NCBI Taxonomy" id="408172"/>
    <lineage>
        <taxon>unclassified sequences</taxon>
        <taxon>metagenomes</taxon>
        <taxon>ecological metagenomes</taxon>
    </lineage>
</organism>
<evidence type="ECO:0000313" key="1">
    <source>
        <dbReference type="EMBL" id="SUZ95586.1"/>
    </source>
</evidence>
<dbReference type="PANTHER" id="PTHR35446">
    <property type="entry name" value="SI:CH211-175M2.5"/>
    <property type="match status" value="1"/>
</dbReference>
<name>A0A381RUR0_9ZZZZ</name>
<reference evidence="1" key="1">
    <citation type="submission" date="2018-05" db="EMBL/GenBank/DDBJ databases">
        <authorList>
            <person name="Lanie J.A."/>
            <person name="Ng W.-L."/>
            <person name="Kazmierczak K.M."/>
            <person name="Andrzejewski T.M."/>
            <person name="Davidsen T.M."/>
            <person name="Wayne K.J."/>
            <person name="Tettelin H."/>
            <person name="Glass J.I."/>
            <person name="Rusch D."/>
            <person name="Podicherti R."/>
            <person name="Tsui H.-C.T."/>
            <person name="Winkler M.E."/>
        </authorList>
    </citation>
    <scope>NUCLEOTIDE SEQUENCE</scope>
</reference>
<evidence type="ECO:0008006" key="2">
    <source>
        <dbReference type="Google" id="ProtNLM"/>
    </source>
</evidence>
<sequence length="91" mass="10216">MVEQLTDDYREADLSQADRAMLDYSVALTREPWAVRKADVERLQAAGFSDRAVLDVNLVTGYYAFVNRLAGGLGVPLEEFWNADKTTTEKT</sequence>
<dbReference type="PANTHER" id="PTHR35446:SF2">
    <property type="entry name" value="CARBOXYMUCONOLACTONE DECARBOXYLASE-LIKE DOMAIN-CONTAINING PROTEIN"/>
    <property type="match status" value="1"/>
</dbReference>
<dbReference type="InterPro" id="IPR029032">
    <property type="entry name" value="AhpD-like"/>
</dbReference>
<dbReference type="SUPFAM" id="SSF69118">
    <property type="entry name" value="AhpD-like"/>
    <property type="match status" value="1"/>
</dbReference>
<protein>
    <recommendedName>
        <fullName evidence="2">Peroxidase</fullName>
    </recommendedName>
</protein>